<dbReference type="EMBL" id="CP001684">
    <property type="protein sequence ID" value="ACV21399.1"/>
    <property type="molecule type" value="Genomic_DNA"/>
</dbReference>
<proteinExistence type="inferred from homology"/>
<dbReference type="InterPro" id="IPR050773">
    <property type="entry name" value="CbxX/CfxQ_RuBisCO_ESX"/>
</dbReference>
<gene>
    <name evidence="5" type="ordered locus">Shel_03320</name>
</gene>
<keyword evidence="2" id="KW-0547">Nucleotide-binding</keyword>
<dbReference type="HOGENOM" id="CLU_711511_0_0_11"/>
<evidence type="ECO:0000259" key="4">
    <source>
        <dbReference type="SMART" id="SM00382"/>
    </source>
</evidence>
<dbReference type="InterPro" id="IPR003959">
    <property type="entry name" value="ATPase_AAA_core"/>
</dbReference>
<dbReference type="InterPro" id="IPR003593">
    <property type="entry name" value="AAA+_ATPase"/>
</dbReference>
<comment type="similarity">
    <text evidence="1">Belongs to the CbxX/CfxQ family.</text>
</comment>
<dbReference type="PRINTS" id="PR00819">
    <property type="entry name" value="CBXCFQXSUPER"/>
</dbReference>
<dbReference type="GO" id="GO:0016887">
    <property type="term" value="F:ATP hydrolysis activity"/>
    <property type="evidence" value="ECO:0007669"/>
    <property type="project" value="InterPro"/>
</dbReference>
<keyword evidence="3" id="KW-0067">ATP-binding</keyword>
<dbReference type="AlphaFoldDB" id="C7N293"/>
<evidence type="ECO:0000256" key="1">
    <source>
        <dbReference type="ARBA" id="ARBA00010378"/>
    </source>
</evidence>
<dbReference type="STRING" id="471855.Shel_03320"/>
<dbReference type="InterPro" id="IPR027417">
    <property type="entry name" value="P-loop_NTPase"/>
</dbReference>
<feature type="domain" description="AAA+ ATPase" evidence="4">
    <location>
        <begin position="161"/>
        <end position="296"/>
    </location>
</feature>
<evidence type="ECO:0000256" key="2">
    <source>
        <dbReference type="ARBA" id="ARBA00022741"/>
    </source>
</evidence>
<dbReference type="Proteomes" id="UP000002026">
    <property type="component" value="Chromosome"/>
</dbReference>
<accession>C7N293</accession>
<dbReference type="InterPro" id="IPR000641">
    <property type="entry name" value="CbxX/CfxQ"/>
</dbReference>
<dbReference type="eggNOG" id="COG0464">
    <property type="taxonomic scope" value="Bacteria"/>
</dbReference>
<dbReference type="RefSeq" id="WP_012797508.1">
    <property type="nucleotide sequence ID" value="NC_013165.1"/>
</dbReference>
<evidence type="ECO:0000313" key="6">
    <source>
        <dbReference type="Proteomes" id="UP000002026"/>
    </source>
</evidence>
<dbReference type="GO" id="GO:0005524">
    <property type="term" value="F:ATP binding"/>
    <property type="evidence" value="ECO:0007669"/>
    <property type="project" value="UniProtKB-KW"/>
</dbReference>
<dbReference type="SMART" id="SM00382">
    <property type="entry name" value="AAA"/>
    <property type="match status" value="1"/>
</dbReference>
<name>C7N293_SLAHD</name>
<dbReference type="Gene3D" id="3.40.50.300">
    <property type="entry name" value="P-loop containing nucleotide triphosphate hydrolases"/>
    <property type="match status" value="1"/>
</dbReference>
<protein>
    <submittedName>
        <fullName evidence="5">AAA+ family ATPase</fullName>
    </submittedName>
</protein>
<dbReference type="PANTHER" id="PTHR43392">
    <property type="entry name" value="AAA-TYPE ATPASE FAMILY PROTEIN / ANKYRIN REPEAT FAMILY PROTEIN"/>
    <property type="match status" value="1"/>
</dbReference>
<dbReference type="SUPFAM" id="SSF52540">
    <property type="entry name" value="P-loop containing nucleoside triphosphate hydrolases"/>
    <property type="match status" value="1"/>
</dbReference>
<evidence type="ECO:0000313" key="5">
    <source>
        <dbReference type="EMBL" id="ACV21399.1"/>
    </source>
</evidence>
<dbReference type="KEGG" id="shi:Shel_03320"/>
<dbReference type="PANTHER" id="PTHR43392:SF2">
    <property type="entry name" value="AAA-TYPE ATPASE FAMILY PROTEIN _ ANKYRIN REPEAT FAMILY PROTEIN"/>
    <property type="match status" value="1"/>
</dbReference>
<keyword evidence="6" id="KW-1185">Reference proteome</keyword>
<reference evidence="5 6" key="1">
    <citation type="journal article" date="2009" name="Stand. Genomic Sci.">
        <title>Complete genome sequence of Slackia heliotrinireducens type strain (RHS 1).</title>
        <authorList>
            <person name="Pukall R."/>
            <person name="Lapidus A."/>
            <person name="Nolan M."/>
            <person name="Copeland A."/>
            <person name="Glavina Del Rio T."/>
            <person name="Lucas S."/>
            <person name="Chen F."/>
            <person name="Tice H."/>
            <person name="Cheng J.F."/>
            <person name="Chertkov O."/>
            <person name="Bruce D."/>
            <person name="Goodwin L."/>
            <person name="Kuske C."/>
            <person name="Brettin T."/>
            <person name="Detter J.C."/>
            <person name="Han C."/>
            <person name="Pitluck S."/>
            <person name="Pati A."/>
            <person name="Mavrommatis K."/>
            <person name="Ivanova N."/>
            <person name="Ovchinnikova G."/>
            <person name="Chen A."/>
            <person name="Palaniappan K."/>
            <person name="Schneider S."/>
            <person name="Rohde M."/>
            <person name="Chain P."/>
            <person name="D'haeseleer P."/>
            <person name="Goker M."/>
            <person name="Bristow J."/>
            <person name="Eisen J.A."/>
            <person name="Markowitz V."/>
            <person name="Kyrpides N.C."/>
            <person name="Klenk H.P."/>
            <person name="Hugenholtz P."/>
        </authorList>
    </citation>
    <scope>NUCLEOTIDE SEQUENCE [LARGE SCALE GENOMIC DNA]</scope>
    <source>
        <strain evidence="6">ATCC 29202 / DSM 20476 / NCTC 11029 / RHS 1</strain>
    </source>
</reference>
<dbReference type="CDD" id="cd19481">
    <property type="entry name" value="RecA-like_protease"/>
    <property type="match status" value="1"/>
</dbReference>
<evidence type="ECO:0000256" key="3">
    <source>
        <dbReference type="ARBA" id="ARBA00022840"/>
    </source>
</evidence>
<organism evidence="5 6">
    <name type="scientific">Slackia heliotrinireducens (strain ATCC 29202 / DSM 20476 / NCTC 11029 / RHS 1)</name>
    <name type="common">Peptococcus heliotrinreducens</name>
    <dbReference type="NCBI Taxonomy" id="471855"/>
    <lineage>
        <taxon>Bacteria</taxon>
        <taxon>Bacillati</taxon>
        <taxon>Actinomycetota</taxon>
        <taxon>Coriobacteriia</taxon>
        <taxon>Eggerthellales</taxon>
        <taxon>Eggerthellaceae</taxon>
        <taxon>Slackia</taxon>
    </lineage>
</organism>
<dbReference type="Pfam" id="PF00004">
    <property type="entry name" value="AAA"/>
    <property type="match status" value="1"/>
</dbReference>
<sequence length="394" mass="42057">MATYYVGSVRLPADVDWADVAKCIGLVLSLGLPVEVGQAKQAENGFVLGIVVKEPDPRSKPDTPSADDLKEALEHNGYKAELRNVPLGVLAGQGRQVVDALTRLGDSSRLRRSVSAADVAPAAPTGDIGSSFDGLVGLAEVREGITAVVKAVSRFGRGSLSSLGTVLLGPPGTGKTEIARRMAAAYGQAGVSTGKFTQADASQLISEYVGETPTKVRSVFDSARGGVLLIDEAYRLSSADAHSGSHAREALHAINQLTEERRSDTIVVLAGYRDETMDLLSQNPGLKSRFPIKYELTGYSAVEQRAIFSLMAEQRGFNDRVDEPVFLSAVDKLSQKDGFAQARTMRNLVDKCVLSLARQDSVSFEIDNGAFVSAVSEVSHELDVSSTRRRIGFV</sequence>